<evidence type="ECO:0000313" key="2">
    <source>
        <dbReference type="Proteomes" id="UP001595799"/>
    </source>
</evidence>
<proteinExistence type="predicted"/>
<dbReference type="Gene3D" id="3.10.450.530">
    <property type="entry name" value="Ribonuclease toxin, BrnT, of type II toxin-antitoxin system"/>
    <property type="match status" value="1"/>
</dbReference>
<gene>
    <name evidence="1" type="ORF">ACFOW6_15270</name>
</gene>
<sequence>MNFEYDPAKSRTNKAKHGIDFEEAQALWADPWLLEAPARTEDEPRFLVIGKIDGRHWATVCVYRGDVVRLISVRRARREEIEHYESE</sequence>
<keyword evidence="2" id="KW-1185">Reference proteome</keyword>
<dbReference type="InterPro" id="IPR007460">
    <property type="entry name" value="BrnT_toxin"/>
</dbReference>
<reference evidence="2" key="1">
    <citation type="journal article" date="2019" name="Int. J. Syst. Evol. Microbiol.">
        <title>The Global Catalogue of Microorganisms (GCM) 10K type strain sequencing project: providing services to taxonomists for standard genome sequencing and annotation.</title>
        <authorList>
            <consortium name="The Broad Institute Genomics Platform"/>
            <consortium name="The Broad Institute Genome Sequencing Center for Infectious Disease"/>
            <person name="Wu L."/>
            <person name="Ma J."/>
        </authorList>
    </citation>
    <scope>NUCLEOTIDE SEQUENCE [LARGE SCALE GENOMIC DNA]</scope>
    <source>
        <strain evidence="2">CECT 8472</strain>
    </source>
</reference>
<accession>A0ABV8UNQ3</accession>
<protein>
    <submittedName>
        <fullName evidence="1">BrnT family toxin</fullName>
    </submittedName>
</protein>
<comment type="caution">
    <text evidence="1">The sequence shown here is derived from an EMBL/GenBank/DDBJ whole genome shotgun (WGS) entry which is preliminary data.</text>
</comment>
<dbReference type="Proteomes" id="UP001595799">
    <property type="component" value="Unassembled WGS sequence"/>
</dbReference>
<dbReference type="EMBL" id="JBHSCW010000010">
    <property type="protein sequence ID" value="MFC4352911.1"/>
    <property type="molecule type" value="Genomic_DNA"/>
</dbReference>
<dbReference type="Pfam" id="PF04365">
    <property type="entry name" value="BrnT_toxin"/>
    <property type="match status" value="1"/>
</dbReference>
<organism evidence="1 2">
    <name type="scientific">Fodinicurvata halophila</name>
    <dbReference type="NCBI Taxonomy" id="1419723"/>
    <lineage>
        <taxon>Bacteria</taxon>
        <taxon>Pseudomonadati</taxon>
        <taxon>Pseudomonadota</taxon>
        <taxon>Alphaproteobacteria</taxon>
        <taxon>Rhodospirillales</taxon>
        <taxon>Rhodovibrionaceae</taxon>
        <taxon>Fodinicurvata</taxon>
    </lineage>
</organism>
<dbReference type="InterPro" id="IPR038573">
    <property type="entry name" value="BrnT_sf"/>
</dbReference>
<dbReference type="RefSeq" id="WP_382423288.1">
    <property type="nucleotide sequence ID" value="NZ_JBHSCW010000010.1"/>
</dbReference>
<evidence type="ECO:0000313" key="1">
    <source>
        <dbReference type="EMBL" id="MFC4352911.1"/>
    </source>
</evidence>
<name>A0ABV8UNQ3_9PROT</name>